<dbReference type="EMBL" id="SWBM01000007">
    <property type="protein sequence ID" value="TKC14970.1"/>
    <property type="molecule type" value="Genomic_DNA"/>
</dbReference>
<dbReference type="AlphaFoldDB" id="A0A4V5P0K5"/>
<keyword evidence="2" id="KW-1185">Reference proteome</keyword>
<name>A0A4V5P0K5_9BACI</name>
<dbReference type="InterPro" id="IPR017853">
    <property type="entry name" value="GH"/>
</dbReference>
<dbReference type="InterPro" id="IPR001360">
    <property type="entry name" value="Glyco_hydro_1"/>
</dbReference>
<dbReference type="GO" id="GO:0004553">
    <property type="term" value="F:hydrolase activity, hydrolyzing O-glycosyl compounds"/>
    <property type="evidence" value="ECO:0007669"/>
    <property type="project" value="InterPro"/>
</dbReference>
<gene>
    <name evidence="1" type="ORF">FA727_20840</name>
</gene>
<dbReference type="GO" id="GO:0005975">
    <property type="term" value="P:carbohydrate metabolic process"/>
    <property type="evidence" value="ECO:0007669"/>
    <property type="project" value="InterPro"/>
</dbReference>
<proteinExistence type="predicted"/>
<reference evidence="1 2" key="1">
    <citation type="journal article" date="2011" name="J. Microbiol.">
        <title>Bacillus kyonggiensis sp. nov., isolated from soil of a lettuce field.</title>
        <authorList>
            <person name="Dong K."/>
            <person name="Lee S."/>
        </authorList>
    </citation>
    <scope>NUCLEOTIDE SEQUENCE [LARGE SCALE GENOMIC DNA]</scope>
    <source>
        <strain evidence="1 2">NB22</strain>
    </source>
</reference>
<dbReference type="OrthoDB" id="2339329at2"/>
<accession>A0A4V5P0K5</accession>
<evidence type="ECO:0000313" key="2">
    <source>
        <dbReference type="Proteomes" id="UP000307756"/>
    </source>
</evidence>
<keyword evidence="1" id="KW-0378">Hydrolase</keyword>
<dbReference type="Proteomes" id="UP000307756">
    <property type="component" value="Unassembled WGS sequence"/>
</dbReference>
<organism evidence="1 2">
    <name type="scientific">Robertmurraya kyonggiensis</name>
    <dbReference type="NCBI Taxonomy" id="1037680"/>
    <lineage>
        <taxon>Bacteria</taxon>
        <taxon>Bacillati</taxon>
        <taxon>Bacillota</taxon>
        <taxon>Bacilli</taxon>
        <taxon>Bacillales</taxon>
        <taxon>Bacillaceae</taxon>
        <taxon>Robertmurraya</taxon>
    </lineage>
</organism>
<comment type="caution">
    <text evidence="1">The sequence shown here is derived from an EMBL/GenBank/DDBJ whole genome shotgun (WGS) entry which is preliminary data.</text>
</comment>
<evidence type="ECO:0000313" key="1">
    <source>
        <dbReference type="EMBL" id="TKC14970.1"/>
    </source>
</evidence>
<dbReference type="SUPFAM" id="SSF51445">
    <property type="entry name" value="(Trans)glycosidases"/>
    <property type="match status" value="1"/>
</dbReference>
<dbReference type="Pfam" id="PF00232">
    <property type="entry name" value="Glyco_hydro_1"/>
    <property type="match status" value="1"/>
</dbReference>
<sequence>MKIRYYEDVFKECKKYNIEPLVTLYHFETPAYLAEHFNG</sequence>
<dbReference type="Gene3D" id="3.20.20.80">
    <property type="entry name" value="Glycosidases"/>
    <property type="match status" value="1"/>
</dbReference>
<protein>
    <submittedName>
        <fullName evidence="1">Glycosyl hydrolase family protein</fullName>
    </submittedName>
</protein>